<proteinExistence type="predicted"/>
<sequence length="174" mass="19182">MSNKIMIERNIGVLREKIRNADTTTVMGCVAIATSADMLSGAKLSKSQYSLIVNSQQRCNLIKIALYKDLTKLITEKAIPKILSAADPTSDLSKAAFMNEATTDSTGEALEIKTGIPAFKTAAVLNALSTGIQIKTMWDIQAIEDGFAQSPRQFEKLFADWRSWNIEECYQVAR</sequence>
<evidence type="ECO:0000313" key="1">
    <source>
        <dbReference type="EMBL" id="HEA19290.1"/>
    </source>
</evidence>
<dbReference type="Proteomes" id="UP000886188">
    <property type="component" value="Unassembled WGS sequence"/>
</dbReference>
<protein>
    <submittedName>
        <fullName evidence="1">Uncharacterized protein</fullName>
    </submittedName>
</protein>
<reference evidence="1" key="1">
    <citation type="journal article" date="2020" name="mSystems">
        <title>Genome- and Community-Level Interaction Insights into Carbon Utilization and Element Cycling Functions of Hydrothermarchaeota in Hydrothermal Sediment.</title>
        <authorList>
            <person name="Zhou Z."/>
            <person name="Liu Y."/>
            <person name="Xu W."/>
            <person name="Pan J."/>
            <person name="Luo Z.H."/>
            <person name="Li M."/>
        </authorList>
    </citation>
    <scope>NUCLEOTIDE SEQUENCE [LARGE SCALE GENOMIC DNA]</scope>
    <source>
        <strain evidence="1">HyVt-346</strain>
    </source>
</reference>
<accession>A0A7V1D3Y9</accession>
<dbReference type="AlphaFoldDB" id="A0A7V1D3Y9"/>
<dbReference type="EMBL" id="DRGM01000224">
    <property type="protein sequence ID" value="HEA19290.1"/>
    <property type="molecule type" value="Genomic_DNA"/>
</dbReference>
<comment type="caution">
    <text evidence="1">The sequence shown here is derived from an EMBL/GenBank/DDBJ whole genome shotgun (WGS) entry which is preliminary data.</text>
</comment>
<gene>
    <name evidence="1" type="ORF">ENH88_23150</name>
</gene>
<dbReference type="RefSeq" id="WP_304185914.1">
    <property type="nucleotide sequence ID" value="NZ_DRGM01000224.1"/>
</dbReference>
<name>A0A7V1D3Y9_9GAMM</name>
<organism evidence="1">
    <name type="scientific">Pseudoalteromonas prydzensis</name>
    <dbReference type="NCBI Taxonomy" id="182141"/>
    <lineage>
        <taxon>Bacteria</taxon>
        <taxon>Pseudomonadati</taxon>
        <taxon>Pseudomonadota</taxon>
        <taxon>Gammaproteobacteria</taxon>
        <taxon>Alteromonadales</taxon>
        <taxon>Pseudoalteromonadaceae</taxon>
        <taxon>Pseudoalteromonas</taxon>
    </lineage>
</organism>